<accession>A0A290ZA35</accession>
<reference evidence="2" key="1">
    <citation type="submission" date="2017-09" db="EMBL/GenBank/DDBJ databases">
        <title>Complete Genome Sequence of ansamitocin-producing Bacterium Actinosynnema pretiosum X47.</title>
        <authorList>
            <person name="Cao G."/>
            <person name="Zong G."/>
            <person name="Zhong C."/>
            <person name="Fu J."/>
        </authorList>
    </citation>
    <scope>NUCLEOTIDE SEQUENCE [LARGE SCALE GENOMIC DNA]</scope>
    <source>
        <strain evidence="2">X47</strain>
    </source>
</reference>
<dbReference type="KEGG" id="apre:CNX65_23450"/>
<name>A0A290ZA35_9PSEU</name>
<dbReference type="Pfam" id="PF09860">
    <property type="entry name" value="DUF2087"/>
    <property type="match status" value="1"/>
</dbReference>
<evidence type="ECO:0000313" key="3">
    <source>
        <dbReference type="Proteomes" id="UP000218505"/>
    </source>
</evidence>
<gene>
    <name evidence="2" type="ORF">CNX65_23450</name>
</gene>
<evidence type="ECO:0000313" key="2">
    <source>
        <dbReference type="EMBL" id="ATE55868.1"/>
    </source>
</evidence>
<dbReference type="Gene3D" id="1.10.10.10">
    <property type="entry name" value="Winged helix-like DNA-binding domain superfamily/Winged helix DNA-binding domain"/>
    <property type="match status" value="1"/>
</dbReference>
<dbReference type="CDD" id="cd00090">
    <property type="entry name" value="HTH_ARSR"/>
    <property type="match status" value="1"/>
</dbReference>
<dbReference type="InterPro" id="IPR036388">
    <property type="entry name" value="WH-like_DNA-bd_sf"/>
</dbReference>
<proteinExistence type="predicted"/>
<dbReference type="SUPFAM" id="SSF46785">
    <property type="entry name" value="Winged helix' DNA-binding domain"/>
    <property type="match status" value="1"/>
</dbReference>
<protein>
    <recommendedName>
        <fullName evidence="1">DUF2087 domain-containing protein</fullName>
    </recommendedName>
</protein>
<sequence>MPEPADARSPSCGDLAGLLAEPARLAAFAALVLGAGTVDEVAEAARLTRADATRALHRLVDGGLVAREGGRHAPVAEVFRTAVRAEARLGGASGDGAGAYFRRGRLTAVPGEAGVRSKVLTVVADSFAPGEVYPEAKVNALCGEWFDDWATLRRALVDEGLLTRSHGGEAYRRA</sequence>
<feature type="domain" description="DUF2087" evidence="1">
    <location>
        <begin position="105"/>
        <end position="173"/>
    </location>
</feature>
<dbReference type="AlphaFoldDB" id="A0A290ZA35"/>
<dbReference type="EMBL" id="CP023445">
    <property type="protein sequence ID" value="ATE55868.1"/>
    <property type="molecule type" value="Genomic_DNA"/>
</dbReference>
<dbReference type="RefSeq" id="WP_096495697.1">
    <property type="nucleotide sequence ID" value="NZ_CP023445.1"/>
</dbReference>
<organism evidence="2 3">
    <name type="scientific">Actinosynnema pretiosum</name>
    <dbReference type="NCBI Taxonomy" id="42197"/>
    <lineage>
        <taxon>Bacteria</taxon>
        <taxon>Bacillati</taxon>
        <taxon>Actinomycetota</taxon>
        <taxon>Actinomycetes</taxon>
        <taxon>Pseudonocardiales</taxon>
        <taxon>Pseudonocardiaceae</taxon>
        <taxon>Actinosynnema</taxon>
    </lineage>
</organism>
<dbReference type="Proteomes" id="UP000218505">
    <property type="component" value="Chromosome"/>
</dbReference>
<dbReference type="InterPro" id="IPR036390">
    <property type="entry name" value="WH_DNA-bd_sf"/>
</dbReference>
<dbReference type="InterPro" id="IPR018656">
    <property type="entry name" value="DUF2087"/>
</dbReference>
<evidence type="ECO:0000259" key="1">
    <source>
        <dbReference type="Pfam" id="PF09860"/>
    </source>
</evidence>
<keyword evidence="3" id="KW-1185">Reference proteome</keyword>
<dbReference type="InterPro" id="IPR011991">
    <property type="entry name" value="ArsR-like_HTH"/>
</dbReference>